<dbReference type="EMBL" id="CP047289">
    <property type="protein sequence ID" value="QUS36057.1"/>
    <property type="molecule type" value="Genomic_DNA"/>
</dbReference>
<dbReference type="AlphaFoldDB" id="A0A8J8SL08"/>
<evidence type="ECO:0000313" key="7">
    <source>
        <dbReference type="Proteomes" id="UP000679284"/>
    </source>
</evidence>
<dbReference type="InterPro" id="IPR039910">
    <property type="entry name" value="D15-like"/>
</dbReference>
<dbReference type="Gene3D" id="3.10.20.310">
    <property type="entry name" value="membrane protein fhac"/>
    <property type="match status" value="1"/>
</dbReference>
<evidence type="ECO:0000256" key="3">
    <source>
        <dbReference type="ARBA" id="ARBA00023136"/>
    </source>
</evidence>
<evidence type="ECO:0000259" key="4">
    <source>
        <dbReference type="Pfam" id="PF01103"/>
    </source>
</evidence>
<dbReference type="Pfam" id="PF01103">
    <property type="entry name" value="Omp85"/>
    <property type="match status" value="1"/>
</dbReference>
<evidence type="ECO:0000256" key="1">
    <source>
        <dbReference type="ARBA" id="ARBA00004370"/>
    </source>
</evidence>
<name>A0A8J8SL08_9RHOB</name>
<evidence type="ECO:0000259" key="5">
    <source>
        <dbReference type="Pfam" id="PF07244"/>
    </source>
</evidence>
<keyword evidence="2" id="KW-0812">Transmembrane</keyword>
<keyword evidence="3" id="KW-0472">Membrane</keyword>
<dbReference type="Pfam" id="PF07244">
    <property type="entry name" value="POTRA"/>
    <property type="match status" value="1"/>
</dbReference>
<organism evidence="6 7">
    <name type="scientific">Falsirhodobacter algicola</name>
    <dbReference type="NCBI Taxonomy" id="2692330"/>
    <lineage>
        <taxon>Bacteria</taxon>
        <taxon>Pseudomonadati</taxon>
        <taxon>Pseudomonadota</taxon>
        <taxon>Alphaproteobacteria</taxon>
        <taxon>Rhodobacterales</taxon>
        <taxon>Paracoccaceae</taxon>
        <taxon>Falsirhodobacter</taxon>
    </lineage>
</organism>
<proteinExistence type="predicted"/>
<sequence length="593" mass="63084">MLTLAAALGVTTGGTAQALDQVVFQVTGNDDDITETLRNASLTAEVAEDPDRTDELFGAAQADYGRLVGALYAIGRYSPVIHITIDGREAASIAPLYAPAADTIREIRITVDPGPEFRFSRAVVTPYVEGTEFPDGFAEGEVAESGLISDAVKAGLEKWRDIGHAKADVAEERIIADHRADTLLAEVALTPGPRLRFGPMTVQGQRKMSARRIEKIAGLPEGETYSPEELQTAANRLRRTGIFSSVTMTEGEVAAPDLLPITTTVVEQLPRRYSIGAEISSSEGASLTSYWLHRNLLGGGERLRVDGAVENIGAQNSGMDYSLGVTLERPATITADTTAAVNAGIEHLDEEDYTSDGFDIGISFTQIISEDLTASLGLTYAQSDVEDDLGDYTYKTLSLPLGVTWDTRDNELDATEGFYLAAVGTPFAGAADTDSGFRATLDGRGYYSFGEPRRLTLAGRMQAGRVWGPDLLGTPRDFLFYSGGGGTVRGQPYQSLGVYPSDDDDDYKIGGSSFLAASVEARVMVTDNIGLVGFFDAGRIGTDGFSDMDEQSGAGFGLRYNTGVGPIRLDIASPVSGDTGEGVQIYVGIGQAF</sequence>
<reference evidence="6" key="1">
    <citation type="submission" date="2020-01" db="EMBL/GenBank/DDBJ databases">
        <authorList>
            <person name="Yang Y."/>
            <person name="Kwon Y.M."/>
        </authorList>
    </citation>
    <scope>NUCLEOTIDE SEQUENCE</scope>
    <source>
        <strain evidence="6">PG104</strain>
    </source>
</reference>
<keyword evidence="7" id="KW-1185">Reference proteome</keyword>
<dbReference type="KEGG" id="fap:GR316_07115"/>
<dbReference type="InterPro" id="IPR010827">
    <property type="entry name" value="BamA/TamA_POTRA"/>
</dbReference>
<protein>
    <submittedName>
        <fullName evidence="6">BamA/TamA family outer membrane protein</fullName>
    </submittedName>
</protein>
<keyword evidence="2" id="KW-1134">Transmembrane beta strand</keyword>
<comment type="subcellular location">
    <subcellularLocation>
        <location evidence="1">Membrane</location>
    </subcellularLocation>
</comment>
<dbReference type="Proteomes" id="UP000679284">
    <property type="component" value="Chromosome"/>
</dbReference>
<dbReference type="InterPro" id="IPR000184">
    <property type="entry name" value="Bac_surfAg_D15"/>
</dbReference>
<evidence type="ECO:0000313" key="6">
    <source>
        <dbReference type="EMBL" id="QUS36057.1"/>
    </source>
</evidence>
<dbReference type="RefSeq" id="WP_211783279.1">
    <property type="nucleotide sequence ID" value="NZ_CP047289.1"/>
</dbReference>
<feature type="domain" description="Bacterial surface antigen (D15)" evidence="4">
    <location>
        <begin position="295"/>
        <end position="593"/>
    </location>
</feature>
<evidence type="ECO:0000256" key="2">
    <source>
        <dbReference type="ARBA" id="ARBA00022452"/>
    </source>
</evidence>
<dbReference type="PANTHER" id="PTHR12815:SF42">
    <property type="entry name" value="BACTERIAL SURFACE ANTIGEN (D15) DOMAIN-CONTAINING PROTEIN"/>
    <property type="match status" value="1"/>
</dbReference>
<dbReference type="GO" id="GO:0019867">
    <property type="term" value="C:outer membrane"/>
    <property type="evidence" value="ECO:0007669"/>
    <property type="project" value="InterPro"/>
</dbReference>
<accession>A0A8J8SL08</accession>
<dbReference type="PANTHER" id="PTHR12815">
    <property type="entry name" value="SORTING AND ASSEMBLY MACHINERY SAMM50 PROTEIN FAMILY MEMBER"/>
    <property type="match status" value="1"/>
</dbReference>
<gene>
    <name evidence="6" type="ORF">GR316_07115</name>
</gene>
<feature type="domain" description="POTRA" evidence="5">
    <location>
        <begin position="196"/>
        <end position="267"/>
    </location>
</feature>
<dbReference type="Gene3D" id="2.40.160.50">
    <property type="entry name" value="membrane protein fhac: a member of the omp85/tpsb transporter family"/>
    <property type="match status" value="1"/>
</dbReference>